<protein>
    <submittedName>
        <fullName evidence="1">Uncharacterized protein</fullName>
    </submittedName>
</protein>
<dbReference type="EnsemblPlants" id="PGSC0003DMT400092200">
    <property type="protein sequence ID" value="PGSC0003DMT400092200"/>
    <property type="gene ID" value="PGSC0003DMG400041771"/>
</dbReference>
<reference evidence="1" key="2">
    <citation type="submission" date="2015-06" db="UniProtKB">
        <authorList>
            <consortium name="EnsemblPlants"/>
        </authorList>
    </citation>
    <scope>IDENTIFICATION</scope>
    <source>
        <strain evidence="1">DM1-3 516 R44</strain>
    </source>
</reference>
<proteinExistence type="predicted"/>
<sequence>MPTNEVEHKVDVINNTMGVENNLQLKVTDNVEVPTKDIVMNSGNEDSADNEDQLENSSLNMMTHEYQEDYQTQLTLINELKNEAYQELLQMISLLEGRLQIGDDPTKREAHVPISEV</sequence>
<dbReference type="Proteomes" id="UP000011115">
    <property type="component" value="Unassembled WGS sequence"/>
</dbReference>
<dbReference type="PaxDb" id="4113-PGSC0003DMT400092200"/>
<keyword evidence="2" id="KW-1185">Reference proteome</keyword>
<organism evidence="1 2">
    <name type="scientific">Solanum tuberosum</name>
    <name type="common">Potato</name>
    <dbReference type="NCBI Taxonomy" id="4113"/>
    <lineage>
        <taxon>Eukaryota</taxon>
        <taxon>Viridiplantae</taxon>
        <taxon>Streptophyta</taxon>
        <taxon>Embryophyta</taxon>
        <taxon>Tracheophyta</taxon>
        <taxon>Spermatophyta</taxon>
        <taxon>Magnoliopsida</taxon>
        <taxon>eudicotyledons</taxon>
        <taxon>Gunneridae</taxon>
        <taxon>Pentapetalae</taxon>
        <taxon>asterids</taxon>
        <taxon>lamiids</taxon>
        <taxon>Solanales</taxon>
        <taxon>Solanaceae</taxon>
        <taxon>Solanoideae</taxon>
        <taxon>Solaneae</taxon>
        <taxon>Solanum</taxon>
    </lineage>
</organism>
<dbReference type="Gramene" id="PGSC0003DMT400092200">
    <property type="protein sequence ID" value="PGSC0003DMT400092200"/>
    <property type="gene ID" value="PGSC0003DMG400041771"/>
</dbReference>
<dbReference type="InParanoid" id="M1DPB0"/>
<name>M1DPB0_SOLTU</name>
<evidence type="ECO:0000313" key="2">
    <source>
        <dbReference type="Proteomes" id="UP000011115"/>
    </source>
</evidence>
<reference evidence="2" key="1">
    <citation type="journal article" date="2011" name="Nature">
        <title>Genome sequence and analysis of the tuber crop potato.</title>
        <authorList>
            <consortium name="The Potato Genome Sequencing Consortium"/>
        </authorList>
    </citation>
    <scope>NUCLEOTIDE SEQUENCE [LARGE SCALE GENOMIC DNA]</scope>
    <source>
        <strain evidence="2">cv. DM1-3 516 R44</strain>
    </source>
</reference>
<dbReference type="HOGENOM" id="CLU_2089118_0_0_1"/>
<accession>M1DPB0</accession>
<evidence type="ECO:0000313" key="1">
    <source>
        <dbReference type="EnsemblPlants" id="PGSC0003DMT400092200"/>
    </source>
</evidence>
<dbReference type="AlphaFoldDB" id="M1DPB0"/>